<dbReference type="AlphaFoldDB" id="A0A553HMT3"/>
<reference evidence="2" key="1">
    <citation type="submission" date="2019-06" db="EMBL/GenBank/DDBJ databases">
        <title>Draft genome sequence of the griseofulvin-producing fungus Xylaria cubensis strain G536.</title>
        <authorList>
            <person name="Mead M.E."/>
            <person name="Raja H.A."/>
            <person name="Steenwyk J.L."/>
            <person name="Knowles S.L."/>
            <person name="Oberlies N.H."/>
            <person name="Rokas A."/>
        </authorList>
    </citation>
    <scope>NUCLEOTIDE SEQUENCE [LARGE SCALE GENOMIC DNA]</scope>
    <source>
        <strain evidence="2">G536</strain>
    </source>
</reference>
<keyword evidence="2" id="KW-1185">Reference proteome</keyword>
<comment type="caution">
    <text evidence="1">The sequence shown here is derived from an EMBL/GenBank/DDBJ whole genome shotgun (WGS) entry which is preliminary data.</text>
</comment>
<evidence type="ECO:0000313" key="2">
    <source>
        <dbReference type="Proteomes" id="UP000319160"/>
    </source>
</evidence>
<accession>A0A553HMT3</accession>
<dbReference type="Proteomes" id="UP000319160">
    <property type="component" value="Unassembled WGS sequence"/>
</dbReference>
<organism evidence="1 2">
    <name type="scientific">Xylaria flabelliformis</name>
    <dbReference type="NCBI Taxonomy" id="2512241"/>
    <lineage>
        <taxon>Eukaryota</taxon>
        <taxon>Fungi</taxon>
        <taxon>Dikarya</taxon>
        <taxon>Ascomycota</taxon>
        <taxon>Pezizomycotina</taxon>
        <taxon>Sordariomycetes</taxon>
        <taxon>Xylariomycetidae</taxon>
        <taxon>Xylariales</taxon>
        <taxon>Xylariaceae</taxon>
        <taxon>Xylaria</taxon>
    </lineage>
</organism>
<proteinExistence type="predicted"/>
<name>A0A553HMT3_9PEZI</name>
<dbReference type="EMBL" id="VFLP01000070">
    <property type="protein sequence ID" value="TRX89263.1"/>
    <property type="molecule type" value="Genomic_DNA"/>
</dbReference>
<evidence type="ECO:0000313" key="1">
    <source>
        <dbReference type="EMBL" id="TRX89263.1"/>
    </source>
</evidence>
<sequence length="89" mass="9587">MVNLVEGACNSQTVTPMSIRTPDAAPSANAAVAHPSTWVTSVDWAALGNGEDASGRLHAAEYLPRRMVYWNTFGLGTWGDGLRWRLSTP</sequence>
<gene>
    <name evidence="1" type="ORF">FHL15_009836</name>
</gene>
<protein>
    <submittedName>
        <fullName evidence="1">Uncharacterized protein</fullName>
    </submittedName>
</protein>